<reference evidence="2" key="1">
    <citation type="submission" date="2021-02" db="EMBL/GenBank/DDBJ databases">
        <authorList>
            <person name="Dougan E. K."/>
            <person name="Rhodes N."/>
            <person name="Thang M."/>
            <person name="Chan C."/>
        </authorList>
    </citation>
    <scope>NUCLEOTIDE SEQUENCE</scope>
</reference>
<gene>
    <name evidence="2" type="ORF">PGLA1383_LOCUS444</name>
</gene>
<accession>A0A813D1M5</accession>
<comment type="caution">
    <text evidence="2">The sequence shown here is derived from an EMBL/GenBank/DDBJ whole genome shotgun (WGS) entry which is preliminary data.</text>
</comment>
<dbReference type="EMBL" id="CAJNNV010000087">
    <property type="protein sequence ID" value="CAE8581412.1"/>
    <property type="molecule type" value="Genomic_DNA"/>
</dbReference>
<feature type="region of interest" description="Disordered" evidence="1">
    <location>
        <begin position="498"/>
        <end position="625"/>
    </location>
</feature>
<feature type="compositionally biased region" description="Polar residues" evidence="1">
    <location>
        <begin position="544"/>
        <end position="556"/>
    </location>
</feature>
<evidence type="ECO:0000256" key="1">
    <source>
        <dbReference type="SAM" id="MobiDB-lite"/>
    </source>
</evidence>
<name>A0A813D1M5_POLGL</name>
<feature type="compositionally biased region" description="Polar residues" evidence="1">
    <location>
        <begin position="596"/>
        <end position="611"/>
    </location>
</feature>
<dbReference type="OrthoDB" id="421521at2759"/>
<dbReference type="AlphaFoldDB" id="A0A813D1M5"/>
<feature type="compositionally biased region" description="Basic and acidic residues" evidence="1">
    <location>
        <begin position="507"/>
        <end position="520"/>
    </location>
</feature>
<evidence type="ECO:0000313" key="3">
    <source>
        <dbReference type="Proteomes" id="UP000654075"/>
    </source>
</evidence>
<proteinExistence type="predicted"/>
<protein>
    <submittedName>
        <fullName evidence="2">Uncharacterized protein</fullName>
    </submittedName>
</protein>
<evidence type="ECO:0000313" key="2">
    <source>
        <dbReference type="EMBL" id="CAE8581412.1"/>
    </source>
</evidence>
<sequence length="625" mass="69703">MAAPATEQETSVFMQLGAAITALTGKIDNMTLSTQDTHDVRLRSQEATTWQLGAYDATWGAQPATNADAVRIVQQSIAEVIAPAVMSLTDKLANRCNLITEEIRAMAIRMAWMEQNVLKFQQDLARTQLVIRNWPDRCTLEDRTATVNALVSQAHLSQAFVKQARPVYWGENDTQTLEPVSIITFYSFADRKAFQASLKDGKFALFYKMKDGAAHVTEKKLKVIPGITAFERRLEAPLQGLMNAYTESYTAYRSVSFRPDWKTLSLYDDRGAWMGRVRYTRARPSSSSHSPSATDWQCEVLIPEENFDTVMDAWCKLWTRQLQKQCETTDAEEKAQEDLTAAQPGTGLPHFSKLLQKSRPAFDHATALTANIQDWQLRYKFEFPWAVTFTAVSPASSHRAMTQNLRSAEDLMSEMATHNANMFELDPQDVRTPDEVHRDNLAAEEIKSIEQPGGIWHTEKGIKKPDGTYTPDVSQWWFAEGKYWIGWGSKERRSKIAKMQAKEEEEEKKAEGDREEKRAAEAFTGSQGGGPPDKWWTDKFGHTPQFSQFPGVSRSTASSQSAAGVRGGAASSQLAPAGFTSSGNQPTPGIPPRQPQAPNTTAQTRSRSPSTRKAGPTTVTRGEDL</sequence>
<dbReference type="Proteomes" id="UP000654075">
    <property type="component" value="Unassembled WGS sequence"/>
</dbReference>
<keyword evidence="3" id="KW-1185">Reference proteome</keyword>
<organism evidence="2 3">
    <name type="scientific">Polarella glacialis</name>
    <name type="common">Dinoflagellate</name>
    <dbReference type="NCBI Taxonomy" id="89957"/>
    <lineage>
        <taxon>Eukaryota</taxon>
        <taxon>Sar</taxon>
        <taxon>Alveolata</taxon>
        <taxon>Dinophyceae</taxon>
        <taxon>Suessiales</taxon>
        <taxon>Suessiaceae</taxon>
        <taxon>Polarella</taxon>
    </lineage>
</organism>
<feature type="compositionally biased region" description="Low complexity" evidence="1">
    <location>
        <begin position="557"/>
        <end position="572"/>
    </location>
</feature>